<feature type="region of interest" description="Disordered" evidence="1">
    <location>
        <begin position="86"/>
        <end position="113"/>
    </location>
</feature>
<feature type="region of interest" description="Disordered" evidence="1">
    <location>
        <begin position="240"/>
        <end position="280"/>
    </location>
</feature>
<dbReference type="AlphaFoldDB" id="A0AB39RJ01"/>
<gene>
    <name evidence="2" type="ORF">AB5J53_30130</name>
</gene>
<feature type="compositionally biased region" description="Basic and acidic residues" evidence="1">
    <location>
        <begin position="1"/>
        <end position="15"/>
    </location>
</feature>
<dbReference type="EMBL" id="CP163443">
    <property type="protein sequence ID" value="XDQ55618.1"/>
    <property type="molecule type" value="Genomic_DNA"/>
</dbReference>
<sequence>MGERHSDGGSPDRRVAHPASSGPLSEEPAQKLPRTPDSRTPAPRTSSPQAPASDVPALEVLLAAAMRGRANDAQAEAQAVAAFRAARDEGAHAARTRRRDDWRPREQRRVSRSLKATFAVLLASVTLGGVAVAAIGSSSDDDTDDRGRSGTRPSSSAPDRSASESTEPAVSGSAAPAASPQADPSAHPSQAQDTEAHCRAYESVKGRGNALNSTAWQRLITAAGGEENVAAYCAEQLAEATEPADTNTKKADSTPSPTATSAATSASSPVPKPTKSRGKQ</sequence>
<feature type="region of interest" description="Disordered" evidence="1">
    <location>
        <begin position="135"/>
        <end position="201"/>
    </location>
</feature>
<feature type="compositionally biased region" description="Basic and acidic residues" evidence="1">
    <location>
        <begin position="86"/>
        <end position="109"/>
    </location>
</feature>
<evidence type="ECO:0008006" key="3">
    <source>
        <dbReference type="Google" id="ProtNLM"/>
    </source>
</evidence>
<evidence type="ECO:0000256" key="1">
    <source>
        <dbReference type="SAM" id="MobiDB-lite"/>
    </source>
</evidence>
<dbReference type="RefSeq" id="WP_369248757.1">
    <property type="nucleotide sequence ID" value="NZ_CP163443.1"/>
</dbReference>
<reference evidence="2" key="1">
    <citation type="submission" date="2024-07" db="EMBL/GenBank/DDBJ databases">
        <authorList>
            <person name="Yu S.T."/>
        </authorList>
    </citation>
    <scope>NUCLEOTIDE SEQUENCE</scope>
    <source>
        <strain evidence="2">R41</strain>
    </source>
</reference>
<accession>A0AB39RJ01</accession>
<proteinExistence type="predicted"/>
<feature type="compositionally biased region" description="Low complexity" evidence="1">
    <location>
        <begin position="150"/>
        <end position="192"/>
    </location>
</feature>
<feature type="region of interest" description="Disordered" evidence="1">
    <location>
        <begin position="1"/>
        <end position="56"/>
    </location>
</feature>
<organism evidence="2">
    <name type="scientific">Streptomyces sp. R41</name>
    <dbReference type="NCBI Taxonomy" id="3238632"/>
    <lineage>
        <taxon>Bacteria</taxon>
        <taxon>Bacillati</taxon>
        <taxon>Actinomycetota</taxon>
        <taxon>Actinomycetes</taxon>
        <taxon>Kitasatosporales</taxon>
        <taxon>Streptomycetaceae</taxon>
        <taxon>Streptomyces</taxon>
    </lineage>
</organism>
<protein>
    <recommendedName>
        <fullName evidence="3">Hydrolase</fullName>
    </recommendedName>
</protein>
<feature type="compositionally biased region" description="Low complexity" evidence="1">
    <location>
        <begin position="253"/>
        <end position="269"/>
    </location>
</feature>
<evidence type="ECO:0000313" key="2">
    <source>
        <dbReference type="EMBL" id="XDQ55618.1"/>
    </source>
</evidence>
<name>A0AB39RJ01_9ACTN</name>